<feature type="repeat" description="ANK" evidence="3">
    <location>
        <begin position="92"/>
        <end position="124"/>
    </location>
</feature>
<dbReference type="CDD" id="cd03587">
    <property type="entry name" value="SOCS"/>
    <property type="match status" value="1"/>
</dbReference>
<dbReference type="InterPro" id="IPR036036">
    <property type="entry name" value="SOCS_box-like_dom_sf"/>
</dbReference>
<dbReference type="SMART" id="SM00969">
    <property type="entry name" value="SOCS_box"/>
    <property type="match status" value="1"/>
</dbReference>
<name>A0AAN8JXZ7_PATCE</name>
<dbReference type="PANTHER" id="PTHR24171">
    <property type="entry name" value="ANKYRIN REPEAT DOMAIN-CONTAINING PROTEIN 39-RELATED"/>
    <property type="match status" value="1"/>
</dbReference>
<accession>A0AAN8JXZ7</accession>
<dbReference type="PROSITE" id="PS50088">
    <property type="entry name" value="ANK_REPEAT"/>
    <property type="match status" value="3"/>
</dbReference>
<evidence type="ECO:0000256" key="3">
    <source>
        <dbReference type="PROSITE-ProRule" id="PRU00023"/>
    </source>
</evidence>
<evidence type="ECO:0000256" key="2">
    <source>
        <dbReference type="ARBA" id="ARBA00023043"/>
    </source>
</evidence>
<gene>
    <name evidence="5" type="ORF">SNE40_009194</name>
</gene>
<dbReference type="AlphaFoldDB" id="A0AAN8JXZ7"/>
<dbReference type="PROSITE" id="PS50297">
    <property type="entry name" value="ANK_REP_REGION"/>
    <property type="match status" value="3"/>
</dbReference>
<dbReference type="EMBL" id="JAZGQO010000007">
    <property type="protein sequence ID" value="KAK6181313.1"/>
    <property type="molecule type" value="Genomic_DNA"/>
</dbReference>
<evidence type="ECO:0000256" key="1">
    <source>
        <dbReference type="ARBA" id="ARBA00022737"/>
    </source>
</evidence>
<reference evidence="5 6" key="1">
    <citation type="submission" date="2024-01" db="EMBL/GenBank/DDBJ databases">
        <title>The genome of the rayed Mediterranean limpet Patella caerulea (Linnaeus, 1758).</title>
        <authorList>
            <person name="Anh-Thu Weber A."/>
            <person name="Halstead-Nussloch G."/>
        </authorList>
    </citation>
    <scope>NUCLEOTIDE SEQUENCE [LARGE SCALE GENOMIC DNA]</scope>
    <source>
        <strain evidence="5">AATW-2023a</strain>
        <tissue evidence="5">Whole specimen</tissue>
    </source>
</reference>
<protein>
    <recommendedName>
        <fullName evidence="4">SOCS box domain-containing protein</fullName>
    </recommendedName>
</protein>
<evidence type="ECO:0000313" key="6">
    <source>
        <dbReference type="Proteomes" id="UP001347796"/>
    </source>
</evidence>
<feature type="domain" description="SOCS box" evidence="4">
    <location>
        <begin position="255"/>
        <end position="297"/>
    </location>
</feature>
<keyword evidence="6" id="KW-1185">Reference proteome</keyword>
<feature type="repeat" description="ANK" evidence="3">
    <location>
        <begin position="125"/>
        <end position="157"/>
    </location>
</feature>
<dbReference type="Pfam" id="PF12796">
    <property type="entry name" value="Ank_2"/>
    <property type="match status" value="2"/>
</dbReference>
<dbReference type="PRINTS" id="PR01415">
    <property type="entry name" value="ANKYRIN"/>
</dbReference>
<dbReference type="SMART" id="SM00248">
    <property type="entry name" value="ANK"/>
    <property type="match status" value="4"/>
</dbReference>
<dbReference type="InterPro" id="IPR002110">
    <property type="entry name" value="Ankyrin_rpt"/>
</dbReference>
<keyword evidence="2 3" id="KW-0040">ANK repeat</keyword>
<comment type="caution">
    <text evidence="5">The sequence shown here is derived from an EMBL/GenBank/DDBJ whole genome shotgun (WGS) entry which is preliminary data.</text>
</comment>
<evidence type="ECO:0000313" key="5">
    <source>
        <dbReference type="EMBL" id="KAK6181313.1"/>
    </source>
</evidence>
<dbReference type="GO" id="GO:0035556">
    <property type="term" value="P:intracellular signal transduction"/>
    <property type="evidence" value="ECO:0007669"/>
    <property type="project" value="InterPro"/>
</dbReference>
<sequence>MISIAIAARFSECNIESIDTKLHTYAHSGDVKGLREVLLSTSSAKSGSNGNLINKRNHLGCTALRLAATCGHADCVDILLSHGAKTDIADIKGQTPLFVSVKNGHIKCVETLLRHGANPEGDDDVVYSPLYIAAMNGYNEILQLLIKYGADLSQRRIRVDRSFRNDPLQIAIAYHHYNCCKTLLCAGYDANAVVSMYTMYHVADKHKCDVKFLKLLYEFGVHFFTRDQKGKYPWELEPFETKDSAICSKYLISIKENSRSLLSACRLTIRKSMRDIKRMNQLCLPVYLLDYLNYKHL</sequence>
<dbReference type="PROSITE" id="PS50225">
    <property type="entry name" value="SOCS"/>
    <property type="match status" value="1"/>
</dbReference>
<dbReference type="Proteomes" id="UP001347796">
    <property type="component" value="Unassembled WGS sequence"/>
</dbReference>
<feature type="repeat" description="ANK" evidence="3">
    <location>
        <begin position="59"/>
        <end position="91"/>
    </location>
</feature>
<dbReference type="SUPFAM" id="SSF48403">
    <property type="entry name" value="Ankyrin repeat"/>
    <property type="match status" value="1"/>
</dbReference>
<dbReference type="InterPro" id="IPR001496">
    <property type="entry name" value="SOCS_box"/>
</dbReference>
<dbReference type="Pfam" id="PF07525">
    <property type="entry name" value="SOCS_box"/>
    <property type="match status" value="1"/>
</dbReference>
<dbReference type="SUPFAM" id="SSF158235">
    <property type="entry name" value="SOCS box-like"/>
    <property type="match status" value="1"/>
</dbReference>
<dbReference type="InterPro" id="IPR036770">
    <property type="entry name" value="Ankyrin_rpt-contain_sf"/>
</dbReference>
<organism evidence="5 6">
    <name type="scientific">Patella caerulea</name>
    <name type="common">Rayed Mediterranean limpet</name>
    <dbReference type="NCBI Taxonomy" id="87958"/>
    <lineage>
        <taxon>Eukaryota</taxon>
        <taxon>Metazoa</taxon>
        <taxon>Spiralia</taxon>
        <taxon>Lophotrochozoa</taxon>
        <taxon>Mollusca</taxon>
        <taxon>Gastropoda</taxon>
        <taxon>Patellogastropoda</taxon>
        <taxon>Patelloidea</taxon>
        <taxon>Patellidae</taxon>
        <taxon>Patella</taxon>
    </lineage>
</organism>
<evidence type="ECO:0000259" key="4">
    <source>
        <dbReference type="PROSITE" id="PS50225"/>
    </source>
</evidence>
<proteinExistence type="predicted"/>
<dbReference type="Gene3D" id="1.25.40.20">
    <property type="entry name" value="Ankyrin repeat-containing domain"/>
    <property type="match status" value="1"/>
</dbReference>
<keyword evidence="1" id="KW-0677">Repeat</keyword>